<dbReference type="Proteomes" id="UP001060368">
    <property type="component" value="Chromosome"/>
</dbReference>
<keyword evidence="3" id="KW-1003">Cell membrane</keyword>
<accession>A0A9E7PMD1</accession>
<evidence type="ECO:0000313" key="9">
    <source>
        <dbReference type="Proteomes" id="UP001060368"/>
    </source>
</evidence>
<reference evidence="8" key="1">
    <citation type="submission" date="2022-04" db="EMBL/GenBank/DDBJ databases">
        <title>Complete genome of Methanoplanus endosymbiosus DSM 3599.</title>
        <authorList>
            <person name="Chen S.-C."/>
            <person name="You Y.-T."/>
            <person name="Zhou Y.-Z."/>
            <person name="Lai M.-C."/>
        </authorList>
    </citation>
    <scope>NUCLEOTIDE SEQUENCE</scope>
    <source>
        <strain evidence="8">DSM 3599</strain>
    </source>
</reference>
<comment type="similarity">
    <text evidence="2 7">Belongs to the UPF0056 (MarC) family.</text>
</comment>
<evidence type="ECO:0000313" key="8">
    <source>
        <dbReference type="EMBL" id="UUX92838.1"/>
    </source>
</evidence>
<name>A0A9E7PMD1_9EURY</name>
<dbReference type="Pfam" id="PF01914">
    <property type="entry name" value="MarC"/>
    <property type="match status" value="1"/>
</dbReference>
<sequence>MYDFFATFSVMNPTGNVPVFPAETAEYPDDVRKAMAVLLLAAAFVLLFVSPE</sequence>
<dbReference type="GO" id="GO:0005886">
    <property type="term" value="C:plasma membrane"/>
    <property type="evidence" value="ECO:0007669"/>
    <property type="project" value="UniProtKB-SubCell"/>
</dbReference>
<evidence type="ECO:0000256" key="1">
    <source>
        <dbReference type="ARBA" id="ARBA00004651"/>
    </source>
</evidence>
<keyword evidence="6 7" id="KW-0472">Membrane</keyword>
<dbReference type="GeneID" id="74306337"/>
<gene>
    <name evidence="8" type="ORF">L6E24_01540</name>
</gene>
<comment type="subcellular location">
    <subcellularLocation>
        <location evidence="1 7">Cell membrane</location>
        <topology evidence="1 7">Multi-pass membrane protein</topology>
    </subcellularLocation>
</comment>
<keyword evidence="4 7" id="KW-0812">Transmembrane</keyword>
<dbReference type="RefSeq" id="WP_257742982.1">
    <property type="nucleotide sequence ID" value="NZ_CP096115.1"/>
</dbReference>
<feature type="transmembrane region" description="Helical" evidence="7">
    <location>
        <begin position="31"/>
        <end position="49"/>
    </location>
</feature>
<evidence type="ECO:0000256" key="6">
    <source>
        <dbReference type="ARBA" id="ARBA00023136"/>
    </source>
</evidence>
<dbReference type="EMBL" id="CP096115">
    <property type="protein sequence ID" value="UUX92838.1"/>
    <property type="molecule type" value="Genomic_DNA"/>
</dbReference>
<dbReference type="KEGG" id="mend:L6E24_01540"/>
<comment type="caution">
    <text evidence="7">Lacks conserved residue(s) required for the propagation of feature annotation.</text>
</comment>
<protein>
    <recommendedName>
        <fullName evidence="7">UPF0056 membrane protein</fullName>
    </recommendedName>
</protein>
<keyword evidence="5 7" id="KW-1133">Transmembrane helix</keyword>
<evidence type="ECO:0000256" key="2">
    <source>
        <dbReference type="ARBA" id="ARBA00009784"/>
    </source>
</evidence>
<proteinExistence type="inferred from homology"/>
<evidence type="ECO:0000256" key="5">
    <source>
        <dbReference type="ARBA" id="ARBA00022989"/>
    </source>
</evidence>
<dbReference type="AlphaFoldDB" id="A0A9E7PMD1"/>
<dbReference type="InterPro" id="IPR002771">
    <property type="entry name" value="Multi_antbiot-R_MarC"/>
</dbReference>
<evidence type="ECO:0000256" key="7">
    <source>
        <dbReference type="RuleBase" id="RU362048"/>
    </source>
</evidence>
<evidence type="ECO:0000256" key="4">
    <source>
        <dbReference type="ARBA" id="ARBA00022692"/>
    </source>
</evidence>
<keyword evidence="9" id="KW-1185">Reference proteome</keyword>
<organism evidence="8 9">
    <name type="scientific">Methanoplanus endosymbiosus</name>
    <dbReference type="NCBI Taxonomy" id="33865"/>
    <lineage>
        <taxon>Archaea</taxon>
        <taxon>Methanobacteriati</taxon>
        <taxon>Methanobacteriota</taxon>
        <taxon>Stenosarchaea group</taxon>
        <taxon>Methanomicrobia</taxon>
        <taxon>Methanomicrobiales</taxon>
        <taxon>Methanomicrobiaceae</taxon>
        <taxon>Methanoplanus</taxon>
    </lineage>
</organism>
<evidence type="ECO:0000256" key="3">
    <source>
        <dbReference type="ARBA" id="ARBA00022475"/>
    </source>
</evidence>